<comment type="subcellular location">
    <subcellularLocation>
        <location evidence="1">Cell outer membrane</location>
    </subcellularLocation>
</comment>
<evidence type="ECO:0000256" key="5">
    <source>
        <dbReference type="ARBA" id="ARBA00023237"/>
    </source>
</evidence>
<dbReference type="Gene3D" id="1.25.40.390">
    <property type="match status" value="1"/>
</dbReference>
<reference evidence="8 9" key="1">
    <citation type="submission" date="2019-06" db="EMBL/GenBank/DDBJ databases">
        <title>Spirosoma utsteinense sp. nov. isolated from Antarctic ice-free soils.</title>
        <authorList>
            <person name="Tahon G."/>
        </authorList>
    </citation>
    <scope>NUCLEOTIDE SEQUENCE [LARGE SCALE GENOMIC DNA]</scope>
    <source>
        <strain evidence="8 9">LMG 31447</strain>
    </source>
</reference>
<protein>
    <recommendedName>
        <fullName evidence="7">RagB/SusD domain-containing protein</fullName>
    </recommendedName>
</protein>
<evidence type="ECO:0000256" key="2">
    <source>
        <dbReference type="ARBA" id="ARBA00006275"/>
    </source>
</evidence>
<evidence type="ECO:0000313" key="9">
    <source>
        <dbReference type="Proteomes" id="UP000700732"/>
    </source>
</evidence>
<keyword evidence="9" id="KW-1185">Reference proteome</keyword>
<keyword evidence="3" id="KW-0732">Signal</keyword>
<feature type="domain" description="RagB/SusD" evidence="7">
    <location>
        <begin position="1"/>
        <end position="95"/>
    </location>
</feature>
<name>A0ABR6W495_9BACT</name>
<gene>
    <name evidence="8" type="ORF">FH603_1871</name>
</gene>
<evidence type="ECO:0000256" key="4">
    <source>
        <dbReference type="ARBA" id="ARBA00023136"/>
    </source>
</evidence>
<dbReference type="InterPro" id="IPR011990">
    <property type="entry name" value="TPR-like_helical_dom_sf"/>
</dbReference>
<comment type="caution">
    <text evidence="8">The sequence shown here is derived from an EMBL/GenBank/DDBJ whole genome shotgun (WGS) entry which is preliminary data.</text>
</comment>
<keyword evidence="5" id="KW-0998">Cell outer membrane</keyword>
<dbReference type="SUPFAM" id="SSF48452">
    <property type="entry name" value="TPR-like"/>
    <property type="match status" value="1"/>
</dbReference>
<accession>A0ABR6W495</accession>
<proteinExistence type="inferred from homology"/>
<evidence type="ECO:0000256" key="6">
    <source>
        <dbReference type="SAM" id="MobiDB-lite"/>
    </source>
</evidence>
<feature type="region of interest" description="Disordered" evidence="6">
    <location>
        <begin position="74"/>
        <end position="117"/>
    </location>
</feature>
<evidence type="ECO:0000256" key="1">
    <source>
        <dbReference type="ARBA" id="ARBA00004442"/>
    </source>
</evidence>
<sequence length="117" mass="13024">MLLIRAEAYARKNDLTNAVTELNKVLTKSATQDAWGIGAGLPAYLGPQTAPAVLAEIYRNRQIELAFQGFRLEDSRRFGRPGPETTPQTNAERTRNFLPYPFTERDNNSSTPTDPAI</sequence>
<evidence type="ECO:0000256" key="3">
    <source>
        <dbReference type="ARBA" id="ARBA00022729"/>
    </source>
</evidence>
<dbReference type="EMBL" id="VFIA01000009">
    <property type="protein sequence ID" value="MBC3791370.1"/>
    <property type="molecule type" value="Genomic_DNA"/>
</dbReference>
<evidence type="ECO:0000259" key="7">
    <source>
        <dbReference type="Pfam" id="PF07980"/>
    </source>
</evidence>
<feature type="compositionally biased region" description="Polar residues" evidence="6">
    <location>
        <begin position="108"/>
        <end position="117"/>
    </location>
</feature>
<dbReference type="Proteomes" id="UP000700732">
    <property type="component" value="Unassembled WGS sequence"/>
</dbReference>
<dbReference type="InterPro" id="IPR012944">
    <property type="entry name" value="SusD_RagB_dom"/>
</dbReference>
<organism evidence="8 9">
    <name type="scientific">Spirosoma utsteinense</name>
    <dbReference type="NCBI Taxonomy" id="2585773"/>
    <lineage>
        <taxon>Bacteria</taxon>
        <taxon>Pseudomonadati</taxon>
        <taxon>Bacteroidota</taxon>
        <taxon>Cytophagia</taxon>
        <taxon>Cytophagales</taxon>
        <taxon>Cytophagaceae</taxon>
        <taxon>Spirosoma</taxon>
    </lineage>
</organism>
<comment type="similarity">
    <text evidence="2">Belongs to the SusD family.</text>
</comment>
<evidence type="ECO:0000313" key="8">
    <source>
        <dbReference type="EMBL" id="MBC3791370.1"/>
    </source>
</evidence>
<keyword evidence="4" id="KW-0472">Membrane</keyword>
<dbReference type="Pfam" id="PF07980">
    <property type="entry name" value="SusD_RagB"/>
    <property type="match status" value="1"/>
</dbReference>